<dbReference type="OrthoDB" id="3544839at2759"/>
<dbReference type="EMBL" id="LAVV01007792">
    <property type="protein sequence ID" value="KNZ54760.1"/>
    <property type="molecule type" value="Genomic_DNA"/>
</dbReference>
<evidence type="ECO:0000313" key="2">
    <source>
        <dbReference type="Proteomes" id="UP000037035"/>
    </source>
</evidence>
<accession>A0A0L6V3N6</accession>
<dbReference type="Proteomes" id="UP000037035">
    <property type="component" value="Unassembled WGS sequence"/>
</dbReference>
<organism evidence="1 2">
    <name type="scientific">Puccinia sorghi</name>
    <dbReference type="NCBI Taxonomy" id="27349"/>
    <lineage>
        <taxon>Eukaryota</taxon>
        <taxon>Fungi</taxon>
        <taxon>Dikarya</taxon>
        <taxon>Basidiomycota</taxon>
        <taxon>Pucciniomycotina</taxon>
        <taxon>Pucciniomycetes</taxon>
        <taxon>Pucciniales</taxon>
        <taxon>Pucciniaceae</taxon>
        <taxon>Puccinia</taxon>
    </lineage>
</organism>
<keyword evidence="2" id="KW-1185">Reference proteome</keyword>
<dbReference type="AlphaFoldDB" id="A0A0L6V3N6"/>
<gene>
    <name evidence="1" type="ORF">VP01_2861g3</name>
</gene>
<proteinExistence type="predicted"/>
<protein>
    <submittedName>
        <fullName evidence="1">Uncharacterized protein</fullName>
    </submittedName>
</protein>
<dbReference type="VEuPathDB" id="FungiDB:VP01_2861g3"/>
<name>A0A0L6V3N6_9BASI</name>
<sequence length="56" mass="6027">MEEGNLLGAVKGKKFHPKGAEGLPVGFDPALLSYRILTSSGSIIKSKNVQFLKKPE</sequence>
<comment type="caution">
    <text evidence="1">The sequence shown here is derived from an EMBL/GenBank/DDBJ whole genome shotgun (WGS) entry which is preliminary data.</text>
</comment>
<reference evidence="1 2" key="1">
    <citation type="submission" date="2015-08" db="EMBL/GenBank/DDBJ databases">
        <title>Next Generation Sequencing and Analysis of the Genome of Puccinia sorghi L Schw, the Causal Agent of Maize Common Rust.</title>
        <authorList>
            <person name="Rochi L."/>
            <person name="Burguener G."/>
            <person name="Darino M."/>
            <person name="Turjanski A."/>
            <person name="Kreff E."/>
            <person name="Dieguez M.J."/>
            <person name="Sacco F."/>
        </authorList>
    </citation>
    <scope>NUCLEOTIDE SEQUENCE [LARGE SCALE GENOMIC DNA]</scope>
    <source>
        <strain evidence="1 2">RO10H11247</strain>
    </source>
</reference>
<evidence type="ECO:0000313" key="1">
    <source>
        <dbReference type="EMBL" id="KNZ54760.1"/>
    </source>
</evidence>